<name>A0ABQ4U8T1_9HYPH</name>
<accession>A0ABQ4U8T1</accession>
<sequence>MKIVTRETFLTLPAGTVFEINDYDERLCVITKGFHEKTVTNCWGTPIACYPCMEVRDLADFEEGGRDLRPSSIGEDGVCVYERDDLLQLRDLIDRALNVAGGSA</sequence>
<dbReference type="EMBL" id="BPRC01000001">
    <property type="protein sequence ID" value="GJE63186.1"/>
    <property type="molecule type" value="Genomic_DNA"/>
</dbReference>
<comment type="caution">
    <text evidence="1">The sequence shown here is derived from an EMBL/GenBank/DDBJ whole genome shotgun (WGS) entry which is preliminary data.</text>
</comment>
<evidence type="ECO:0000313" key="2">
    <source>
        <dbReference type="Proteomes" id="UP001055039"/>
    </source>
</evidence>
<reference evidence="1" key="2">
    <citation type="submission" date="2021-08" db="EMBL/GenBank/DDBJ databases">
        <authorList>
            <person name="Tani A."/>
            <person name="Ola A."/>
            <person name="Ogura Y."/>
            <person name="Katsura K."/>
            <person name="Hayashi T."/>
        </authorList>
    </citation>
    <scope>NUCLEOTIDE SEQUENCE</scope>
    <source>
        <strain evidence="1">NBRC 15686</strain>
    </source>
</reference>
<reference evidence="1" key="1">
    <citation type="journal article" date="2021" name="Front. Microbiol.">
        <title>Comprehensive Comparative Genomics and Phenotyping of Methylobacterium Species.</title>
        <authorList>
            <person name="Alessa O."/>
            <person name="Ogura Y."/>
            <person name="Fujitani Y."/>
            <person name="Takami H."/>
            <person name="Hayashi T."/>
            <person name="Sahin N."/>
            <person name="Tani A."/>
        </authorList>
    </citation>
    <scope>NUCLEOTIDE SEQUENCE</scope>
    <source>
        <strain evidence="1">NBRC 15686</strain>
    </source>
</reference>
<organism evidence="1 2">
    <name type="scientific">Methylorubrum aminovorans</name>
    <dbReference type="NCBI Taxonomy" id="269069"/>
    <lineage>
        <taxon>Bacteria</taxon>
        <taxon>Pseudomonadati</taxon>
        <taxon>Pseudomonadota</taxon>
        <taxon>Alphaproteobacteria</taxon>
        <taxon>Hyphomicrobiales</taxon>
        <taxon>Methylobacteriaceae</taxon>
        <taxon>Methylorubrum</taxon>
    </lineage>
</organism>
<dbReference type="RefSeq" id="WP_238221967.1">
    <property type="nucleotide sequence ID" value="NZ_BAAADH010000020.1"/>
</dbReference>
<keyword evidence="2" id="KW-1185">Reference proteome</keyword>
<evidence type="ECO:0000313" key="1">
    <source>
        <dbReference type="EMBL" id="GJE63186.1"/>
    </source>
</evidence>
<gene>
    <name evidence="1" type="ORF">LNAOJCKE_0380</name>
</gene>
<protein>
    <submittedName>
        <fullName evidence="1">Uncharacterized protein</fullName>
    </submittedName>
</protein>
<dbReference type="Proteomes" id="UP001055039">
    <property type="component" value="Unassembled WGS sequence"/>
</dbReference>
<proteinExistence type="predicted"/>